<dbReference type="RefSeq" id="WP_192507450.1">
    <property type="nucleotide sequence ID" value="NZ_AQGV01000012.1"/>
</dbReference>
<keyword evidence="1" id="KW-0732">Signal</keyword>
<sequence length="148" mass="16306">MNIKSSQKMLIIGVFLMCVTNTSAAKTMSVRVTNINTEKPGNIIAMLFAMEGFPKQHDQALILKKQEINAKETVFDFTINIEKFAIKILHDENGDGKTTKNWTGIIPAEGLGFSNGATLSWQGPPSFKKAHLTLAQSVDEIVIPIIYP</sequence>
<reference evidence="2 3" key="1">
    <citation type="submission" date="2015-03" db="EMBL/GenBank/DDBJ databases">
        <title>Genome sequence of Pseudoalteromonas aurantia.</title>
        <authorList>
            <person name="Xie B.-B."/>
            <person name="Rong J.-C."/>
            <person name="Qin Q.-L."/>
            <person name="Zhang Y.-Z."/>
        </authorList>
    </citation>
    <scope>NUCLEOTIDE SEQUENCE [LARGE SCALE GENOMIC DNA]</scope>
    <source>
        <strain evidence="2 3">208</strain>
    </source>
</reference>
<organism evidence="2 3">
    <name type="scientific">Pseudoalteromonas aurantia 208</name>
    <dbReference type="NCBI Taxonomy" id="1314867"/>
    <lineage>
        <taxon>Bacteria</taxon>
        <taxon>Pseudomonadati</taxon>
        <taxon>Pseudomonadota</taxon>
        <taxon>Gammaproteobacteria</taxon>
        <taxon>Alteromonadales</taxon>
        <taxon>Pseudoalteromonadaceae</taxon>
        <taxon>Pseudoalteromonas</taxon>
    </lineage>
</organism>
<gene>
    <name evidence="2" type="ORF">PAUR_a1653</name>
</gene>
<protein>
    <recommendedName>
        <fullName evidence="4">DUF2141 domain-containing protein</fullName>
    </recommendedName>
</protein>
<name>A0ABR9EAZ9_9GAMM</name>
<dbReference type="EMBL" id="AQGV01000012">
    <property type="protein sequence ID" value="MBE0368125.1"/>
    <property type="molecule type" value="Genomic_DNA"/>
</dbReference>
<dbReference type="Proteomes" id="UP000615755">
    <property type="component" value="Unassembled WGS sequence"/>
</dbReference>
<accession>A0ABR9EAZ9</accession>
<dbReference type="InterPro" id="IPR018673">
    <property type="entry name" value="DUF2141"/>
</dbReference>
<feature type="signal peptide" evidence="1">
    <location>
        <begin position="1"/>
        <end position="25"/>
    </location>
</feature>
<keyword evidence="3" id="KW-1185">Reference proteome</keyword>
<feature type="chain" id="PRO_5045326771" description="DUF2141 domain-containing protein" evidence="1">
    <location>
        <begin position="26"/>
        <end position="148"/>
    </location>
</feature>
<comment type="caution">
    <text evidence="2">The sequence shown here is derived from an EMBL/GenBank/DDBJ whole genome shotgun (WGS) entry which is preliminary data.</text>
</comment>
<evidence type="ECO:0000256" key="1">
    <source>
        <dbReference type="SAM" id="SignalP"/>
    </source>
</evidence>
<evidence type="ECO:0008006" key="4">
    <source>
        <dbReference type="Google" id="ProtNLM"/>
    </source>
</evidence>
<evidence type="ECO:0000313" key="2">
    <source>
        <dbReference type="EMBL" id="MBE0368125.1"/>
    </source>
</evidence>
<evidence type="ECO:0000313" key="3">
    <source>
        <dbReference type="Proteomes" id="UP000615755"/>
    </source>
</evidence>
<proteinExistence type="predicted"/>
<dbReference type="Pfam" id="PF09912">
    <property type="entry name" value="DUF2141"/>
    <property type="match status" value="1"/>
</dbReference>